<dbReference type="Proteomes" id="UP000471166">
    <property type="component" value="Unassembled WGS sequence"/>
</dbReference>
<dbReference type="CDD" id="cd12797">
    <property type="entry name" value="M23_peptidase"/>
    <property type="match status" value="1"/>
</dbReference>
<dbReference type="PANTHER" id="PTHR21666:SF270">
    <property type="entry name" value="MUREIN HYDROLASE ACTIVATOR ENVC"/>
    <property type="match status" value="1"/>
</dbReference>
<feature type="compositionally biased region" description="Basic residues" evidence="1">
    <location>
        <begin position="99"/>
        <end position="114"/>
    </location>
</feature>
<sequence length="334" mass="35591">MLHSNIFVVVRLPPTHEGTRLARHRKTELPVPVSRLQLPAAEARPAGQAWWPVISDERGHRCRAGTELDTTQPVPRTASAVERWGKARDIQSGNAGKQHPPRSGRNRASRHRAPSRSTVQVVLASVAAGAILAGGTSTAHAGSGKNHGHNRIVDGDDDVASADNGGGAALLLEMPAAPRMAEWADQLARARDRLIKQAEREAEARRPRTLAPVSGTLTSSFGPRWGTNHNGLDIANAIGTPIVAVTDGTVLEAGPAQGFGLWIRVQQDDGTIGVYGHMNEIFVGAGQRVRAGETIATVGNRGQSTGPHLHYEVWNPDGGQSDPLAWLRARGVDM</sequence>
<dbReference type="AlphaFoldDB" id="A0A6P1CL93"/>
<feature type="region of interest" description="Disordered" evidence="1">
    <location>
        <begin position="136"/>
        <end position="160"/>
    </location>
</feature>
<evidence type="ECO:0000313" key="3">
    <source>
        <dbReference type="EMBL" id="NEW33320.1"/>
    </source>
</evidence>
<feature type="region of interest" description="Disordered" evidence="1">
    <location>
        <begin position="70"/>
        <end position="117"/>
    </location>
</feature>
<dbReference type="PANTHER" id="PTHR21666">
    <property type="entry name" value="PEPTIDASE-RELATED"/>
    <property type="match status" value="1"/>
</dbReference>
<protein>
    <submittedName>
        <fullName evidence="3">M23 family metallopeptidase</fullName>
    </submittedName>
</protein>
<evidence type="ECO:0000313" key="4">
    <source>
        <dbReference type="Proteomes" id="UP000471166"/>
    </source>
</evidence>
<dbReference type="InterPro" id="IPR011055">
    <property type="entry name" value="Dup_hybrid_motif"/>
</dbReference>
<dbReference type="GO" id="GO:0004222">
    <property type="term" value="F:metalloendopeptidase activity"/>
    <property type="evidence" value="ECO:0007669"/>
    <property type="project" value="TreeGrafter"/>
</dbReference>
<accession>A0A6P1CL93</accession>
<organism evidence="3 4">
    <name type="scientific">Nocardia cyriacigeorgica</name>
    <dbReference type="NCBI Taxonomy" id="135487"/>
    <lineage>
        <taxon>Bacteria</taxon>
        <taxon>Bacillati</taxon>
        <taxon>Actinomycetota</taxon>
        <taxon>Actinomycetes</taxon>
        <taxon>Mycobacteriales</taxon>
        <taxon>Nocardiaceae</taxon>
        <taxon>Nocardia</taxon>
    </lineage>
</organism>
<dbReference type="InterPro" id="IPR050570">
    <property type="entry name" value="Cell_wall_metabolism_enzyme"/>
</dbReference>
<dbReference type="InterPro" id="IPR016047">
    <property type="entry name" value="M23ase_b-sheet_dom"/>
</dbReference>
<evidence type="ECO:0000256" key="1">
    <source>
        <dbReference type="SAM" id="MobiDB-lite"/>
    </source>
</evidence>
<evidence type="ECO:0000259" key="2">
    <source>
        <dbReference type="Pfam" id="PF01551"/>
    </source>
</evidence>
<comment type="caution">
    <text evidence="3">The sequence shown here is derived from an EMBL/GenBank/DDBJ whole genome shotgun (WGS) entry which is preliminary data.</text>
</comment>
<dbReference type="Gene3D" id="2.70.70.10">
    <property type="entry name" value="Glucose Permease (Domain IIA)"/>
    <property type="match status" value="1"/>
</dbReference>
<name>A0A6P1CL93_9NOCA</name>
<reference evidence="3 4" key="1">
    <citation type="submission" date="2020-01" db="EMBL/GenBank/DDBJ databases">
        <title>Genetics and antimicrobial susceptibilities of Nocardia species isolated from the soil; a comparison with species isolated from humans.</title>
        <authorList>
            <person name="Carrasco G."/>
            <person name="Monzon S."/>
            <person name="Sansegundo M."/>
            <person name="Garcia E."/>
            <person name="Garrido N."/>
            <person name="Medina M.J."/>
            <person name="Villalon P."/>
            <person name="Ramirez-Arocha A.C."/>
            <person name="Jimenez P."/>
            <person name="Cuesta I."/>
            <person name="Valdezate S."/>
        </authorList>
    </citation>
    <scope>NUCLEOTIDE SEQUENCE [LARGE SCALE GENOMIC DNA]</scope>
    <source>
        <strain evidence="3 4">CNM20110626</strain>
    </source>
</reference>
<dbReference type="Pfam" id="PF01551">
    <property type="entry name" value="Peptidase_M23"/>
    <property type="match status" value="1"/>
</dbReference>
<feature type="domain" description="M23ase beta-sheet core" evidence="2">
    <location>
        <begin position="228"/>
        <end position="322"/>
    </location>
</feature>
<proteinExistence type="predicted"/>
<dbReference type="SUPFAM" id="SSF51261">
    <property type="entry name" value="Duplicated hybrid motif"/>
    <property type="match status" value="1"/>
</dbReference>
<feature type="region of interest" description="Disordered" evidence="1">
    <location>
        <begin position="199"/>
        <end position="224"/>
    </location>
</feature>
<dbReference type="EMBL" id="JAAGVB010000016">
    <property type="protein sequence ID" value="NEW33320.1"/>
    <property type="molecule type" value="Genomic_DNA"/>
</dbReference>
<gene>
    <name evidence="3" type="ORF">GV791_12225</name>
</gene>